<evidence type="ECO:0000313" key="14">
    <source>
        <dbReference type="EMBL" id="AJF07732.1"/>
    </source>
</evidence>
<dbReference type="PANTHER" id="PTHR30485:SF0">
    <property type="entry name" value="NI_FE-HYDROGENASE 1 B-TYPE CYTOCHROME SUBUNIT-RELATED"/>
    <property type="match status" value="1"/>
</dbReference>
<feature type="transmembrane region" description="Helical" evidence="12">
    <location>
        <begin position="52"/>
        <end position="74"/>
    </location>
</feature>
<keyword evidence="5" id="KW-0349">Heme</keyword>
<evidence type="ECO:0000256" key="1">
    <source>
        <dbReference type="ARBA" id="ARBA00004651"/>
    </source>
</evidence>
<name>A0A0B5FHR6_9BACT</name>
<reference evidence="14 15" key="1">
    <citation type="journal article" date="2015" name="Genome Announc.">
        <title>Genomes of Geoalkalibacter ferrihydriticus Z-0531T and Geoalkalibacter subterraneus Red1T, Two Haloalkaliphilic Metal-Reducing Deltaproteobacteria.</title>
        <authorList>
            <person name="Badalamenti J.P."/>
            <person name="Krajmalnik-Brown R."/>
            <person name="Torres C.I."/>
            <person name="Bond D.R."/>
        </authorList>
    </citation>
    <scope>NUCLEOTIDE SEQUENCE [LARGE SCALE GENOMIC DNA]</scope>
    <source>
        <strain evidence="14 15">Red1</strain>
    </source>
</reference>
<evidence type="ECO:0000256" key="6">
    <source>
        <dbReference type="ARBA" id="ARBA00022692"/>
    </source>
</evidence>
<keyword evidence="15" id="KW-1185">Reference proteome</keyword>
<evidence type="ECO:0000259" key="13">
    <source>
        <dbReference type="Pfam" id="PF01292"/>
    </source>
</evidence>
<keyword evidence="4" id="KW-1003">Cell membrane</keyword>
<evidence type="ECO:0000256" key="12">
    <source>
        <dbReference type="SAM" id="Phobius"/>
    </source>
</evidence>
<dbReference type="Gene3D" id="1.20.950.20">
    <property type="entry name" value="Transmembrane di-heme cytochromes, Chain C"/>
    <property type="match status" value="1"/>
</dbReference>
<comment type="similarity">
    <text evidence="2">Belongs to the HupC/HyaC/HydC family.</text>
</comment>
<evidence type="ECO:0000256" key="4">
    <source>
        <dbReference type="ARBA" id="ARBA00022475"/>
    </source>
</evidence>
<evidence type="ECO:0000256" key="7">
    <source>
        <dbReference type="ARBA" id="ARBA00022723"/>
    </source>
</evidence>
<dbReference type="GO" id="GO:0005886">
    <property type="term" value="C:plasma membrane"/>
    <property type="evidence" value="ECO:0007669"/>
    <property type="project" value="UniProtKB-SubCell"/>
</dbReference>
<dbReference type="NCBIfam" id="TIGR02125">
    <property type="entry name" value="CytB-hydogenase"/>
    <property type="match status" value="1"/>
</dbReference>
<dbReference type="EMBL" id="CP010311">
    <property type="protein sequence ID" value="AJF07732.1"/>
    <property type="molecule type" value="Genomic_DNA"/>
</dbReference>
<keyword evidence="10" id="KW-0408">Iron</keyword>
<keyword evidence="6 12" id="KW-0812">Transmembrane</keyword>
<dbReference type="InterPro" id="IPR000516">
    <property type="entry name" value="Ni-dep_Hydgase_cyt-B"/>
</dbReference>
<dbReference type="OrthoDB" id="197262at2"/>
<dbReference type="SUPFAM" id="SSF81342">
    <property type="entry name" value="Transmembrane di-heme cytochromes"/>
    <property type="match status" value="1"/>
</dbReference>
<accession>A0A0B5FHR6</accession>
<evidence type="ECO:0000256" key="2">
    <source>
        <dbReference type="ARBA" id="ARBA00008622"/>
    </source>
</evidence>
<keyword evidence="7" id="KW-0479">Metal-binding</keyword>
<dbReference type="GO" id="GO:0005506">
    <property type="term" value="F:iron ion binding"/>
    <property type="evidence" value="ECO:0007669"/>
    <property type="project" value="InterPro"/>
</dbReference>
<dbReference type="PANTHER" id="PTHR30485">
    <property type="entry name" value="NI/FE-HYDROGENASE 1 B-TYPE CYTOCHROME SUBUNIT"/>
    <property type="match status" value="1"/>
</dbReference>
<evidence type="ECO:0000256" key="11">
    <source>
        <dbReference type="ARBA" id="ARBA00023136"/>
    </source>
</evidence>
<gene>
    <name evidence="14" type="ORF">GSUB_15845</name>
</gene>
<keyword evidence="9 12" id="KW-1133">Transmembrane helix</keyword>
<sequence>MLEIRYVWEFPVRLSHWLNVVSITALSLTGFYIGHPFLSAGEGTWIMGWMRFLHFAFAYLFAVSVVIRALWFLIGNPYASWRMFFPWATQKGRANAMKFFRYYTFTGKQIPYEVGHNALACLAYALVFTLYFVQIASGFALYGQFAPGGLWDTLFGWMLVWPGAPYLRLGHHFIMWLLIGFVINHIYSAWLMDVKETNGTISSMFSGSKYIDPEEL</sequence>
<organism evidence="14 15">
    <name type="scientific">Geoalkalibacter subterraneus</name>
    <dbReference type="NCBI Taxonomy" id="483547"/>
    <lineage>
        <taxon>Bacteria</taxon>
        <taxon>Pseudomonadati</taxon>
        <taxon>Thermodesulfobacteriota</taxon>
        <taxon>Desulfuromonadia</taxon>
        <taxon>Desulfuromonadales</taxon>
        <taxon>Geoalkalibacteraceae</taxon>
        <taxon>Geoalkalibacter</taxon>
    </lineage>
</organism>
<feature type="domain" description="Cytochrome b561 bacterial/Ni-hydrogenase" evidence="13">
    <location>
        <begin position="7"/>
        <end position="207"/>
    </location>
</feature>
<keyword evidence="11 12" id="KW-0472">Membrane</keyword>
<feature type="transmembrane region" description="Helical" evidence="12">
    <location>
        <begin position="173"/>
        <end position="192"/>
    </location>
</feature>
<comment type="subcellular location">
    <subcellularLocation>
        <location evidence="1">Cell membrane</location>
        <topology evidence="1">Multi-pass membrane protein</topology>
    </subcellularLocation>
</comment>
<evidence type="ECO:0000313" key="15">
    <source>
        <dbReference type="Proteomes" id="UP000035036"/>
    </source>
</evidence>
<proteinExistence type="inferred from homology"/>
<dbReference type="InterPro" id="IPR016174">
    <property type="entry name" value="Di-haem_cyt_TM"/>
</dbReference>
<dbReference type="GO" id="GO:0020037">
    <property type="term" value="F:heme binding"/>
    <property type="evidence" value="ECO:0007669"/>
    <property type="project" value="TreeGrafter"/>
</dbReference>
<dbReference type="RefSeq" id="WP_040201701.1">
    <property type="nucleotide sequence ID" value="NZ_CP010311.1"/>
</dbReference>
<evidence type="ECO:0000256" key="3">
    <source>
        <dbReference type="ARBA" id="ARBA00022448"/>
    </source>
</evidence>
<dbReference type="AlphaFoldDB" id="A0A0B5FHR6"/>
<dbReference type="PRINTS" id="PR00161">
    <property type="entry name" value="NIHGNASECYTB"/>
</dbReference>
<evidence type="ECO:0000256" key="8">
    <source>
        <dbReference type="ARBA" id="ARBA00022982"/>
    </source>
</evidence>
<dbReference type="GO" id="GO:0009055">
    <property type="term" value="F:electron transfer activity"/>
    <property type="evidence" value="ECO:0007669"/>
    <property type="project" value="InterPro"/>
</dbReference>
<dbReference type="STRING" id="483547.GSUB_15845"/>
<dbReference type="InterPro" id="IPR051542">
    <property type="entry name" value="Hydrogenase_cytochrome"/>
</dbReference>
<keyword evidence="3" id="KW-0813">Transport</keyword>
<feature type="transmembrane region" description="Helical" evidence="12">
    <location>
        <begin position="122"/>
        <end position="142"/>
    </location>
</feature>
<dbReference type="Pfam" id="PF01292">
    <property type="entry name" value="Ni_hydr_CYTB"/>
    <property type="match status" value="1"/>
</dbReference>
<evidence type="ECO:0000256" key="9">
    <source>
        <dbReference type="ARBA" id="ARBA00022989"/>
    </source>
</evidence>
<dbReference type="GO" id="GO:0022904">
    <property type="term" value="P:respiratory electron transport chain"/>
    <property type="evidence" value="ECO:0007669"/>
    <property type="project" value="InterPro"/>
</dbReference>
<protein>
    <submittedName>
        <fullName evidence="14">Membrane protein</fullName>
    </submittedName>
</protein>
<dbReference type="PROSITE" id="PS00882">
    <property type="entry name" value="NI_HGENASE_CYTB_1"/>
    <property type="match status" value="1"/>
</dbReference>
<dbReference type="HOGENOM" id="CLU_075520_0_1_7"/>
<dbReference type="KEGG" id="gsb:GSUB_15845"/>
<evidence type="ECO:0000256" key="5">
    <source>
        <dbReference type="ARBA" id="ARBA00022617"/>
    </source>
</evidence>
<dbReference type="InterPro" id="IPR011577">
    <property type="entry name" value="Cyt_b561_bac/Ni-Hgenase"/>
</dbReference>
<evidence type="ECO:0000256" key="10">
    <source>
        <dbReference type="ARBA" id="ARBA00023004"/>
    </source>
</evidence>
<feature type="transmembrane region" description="Helical" evidence="12">
    <location>
        <begin position="20"/>
        <end position="40"/>
    </location>
</feature>
<dbReference type="Proteomes" id="UP000035036">
    <property type="component" value="Chromosome"/>
</dbReference>
<keyword evidence="8" id="KW-0249">Electron transport</keyword>